<reference evidence="6 7" key="1">
    <citation type="submission" date="2023-06" db="EMBL/GenBank/DDBJ databases">
        <title>Genome sequence of Methancorpusculaceae sp. Cs1.</title>
        <authorList>
            <person name="Protasov E."/>
            <person name="Platt K."/>
            <person name="Poehlein A."/>
            <person name="Daniel R."/>
            <person name="Brune A."/>
        </authorList>
    </citation>
    <scope>NUCLEOTIDE SEQUENCE [LARGE SCALE GENOMIC DNA]</scope>
    <source>
        <strain evidence="6 7">Cs1</strain>
    </source>
</reference>
<dbReference type="NCBIfam" id="TIGR00275">
    <property type="entry name" value="aminoacetone oxidase family FAD-binding enzyme"/>
    <property type="match status" value="1"/>
</dbReference>
<feature type="domain" description="RsdA/BaiN/AoA(So)-like insert" evidence="5">
    <location>
        <begin position="191"/>
        <end position="346"/>
    </location>
</feature>
<evidence type="ECO:0000256" key="1">
    <source>
        <dbReference type="ARBA" id="ARBA00001974"/>
    </source>
</evidence>
<dbReference type="InterPro" id="IPR057661">
    <property type="entry name" value="RsdA/BaiN/AoA(So)_Rossmann"/>
</dbReference>
<gene>
    <name evidence="6" type="ORF">McpCs1_02270</name>
</gene>
<dbReference type="Gene3D" id="1.10.8.260">
    <property type="entry name" value="HI0933 insert domain-like"/>
    <property type="match status" value="1"/>
</dbReference>
<dbReference type="Gene3D" id="3.50.50.60">
    <property type="entry name" value="FAD/NAD(P)-binding domain"/>
    <property type="match status" value="1"/>
</dbReference>
<evidence type="ECO:0000259" key="5">
    <source>
        <dbReference type="Pfam" id="PF22780"/>
    </source>
</evidence>
<dbReference type="PANTHER" id="PTHR42887:SF2">
    <property type="entry name" value="OS12G0638800 PROTEIN"/>
    <property type="match status" value="1"/>
</dbReference>
<dbReference type="InterPro" id="IPR055178">
    <property type="entry name" value="RsdA/BaiN/AoA(So)-like_dom"/>
</dbReference>
<evidence type="ECO:0000313" key="7">
    <source>
        <dbReference type="Proteomes" id="UP001283212"/>
    </source>
</evidence>
<dbReference type="Pfam" id="PF03486">
    <property type="entry name" value="HI0933_like"/>
    <property type="match status" value="1"/>
</dbReference>
<dbReference type="AlphaFoldDB" id="A0AAE4MEU4"/>
<name>A0AAE4MEU4_9EURY</name>
<dbReference type="EMBL" id="JAWDKB010000001">
    <property type="protein sequence ID" value="MDV0442874.1"/>
    <property type="molecule type" value="Genomic_DNA"/>
</dbReference>
<evidence type="ECO:0000313" key="6">
    <source>
        <dbReference type="EMBL" id="MDV0442874.1"/>
    </source>
</evidence>
<dbReference type="Proteomes" id="UP001283212">
    <property type="component" value="Unassembled WGS sequence"/>
</dbReference>
<evidence type="ECO:0000256" key="2">
    <source>
        <dbReference type="ARBA" id="ARBA00022630"/>
    </source>
</evidence>
<evidence type="ECO:0008006" key="8">
    <source>
        <dbReference type="Google" id="ProtNLM"/>
    </source>
</evidence>
<evidence type="ECO:0000259" key="4">
    <source>
        <dbReference type="Pfam" id="PF03486"/>
    </source>
</evidence>
<protein>
    <recommendedName>
        <fullName evidence="8">NAD(P)/FAD-dependent oxidoreductase</fullName>
    </recommendedName>
</protein>
<dbReference type="SUPFAM" id="SSF160996">
    <property type="entry name" value="HI0933 insert domain-like"/>
    <property type="match status" value="1"/>
</dbReference>
<dbReference type="InterPro" id="IPR004792">
    <property type="entry name" value="BaiN-like"/>
</dbReference>
<feature type="domain" description="RsdA/BaiN/AoA(So)-like Rossmann fold-like" evidence="4">
    <location>
        <begin position="7"/>
        <end position="401"/>
    </location>
</feature>
<dbReference type="Pfam" id="PF22780">
    <property type="entry name" value="HI0933_like_1st"/>
    <property type="match status" value="1"/>
</dbReference>
<dbReference type="Gene3D" id="2.40.30.10">
    <property type="entry name" value="Translation factors"/>
    <property type="match status" value="1"/>
</dbReference>
<proteinExistence type="predicted"/>
<comment type="cofactor">
    <cofactor evidence="1">
        <name>FAD</name>
        <dbReference type="ChEBI" id="CHEBI:57692"/>
    </cofactor>
</comment>
<dbReference type="InterPro" id="IPR036188">
    <property type="entry name" value="FAD/NAD-bd_sf"/>
</dbReference>
<keyword evidence="3" id="KW-0274">FAD</keyword>
<keyword evidence="7" id="KW-1185">Reference proteome</keyword>
<dbReference type="InterPro" id="IPR023166">
    <property type="entry name" value="BaiN-like_dom_sf"/>
</dbReference>
<organism evidence="6 7">
    <name type="scientific">Methanorbis rubei</name>
    <dbReference type="NCBI Taxonomy" id="3028300"/>
    <lineage>
        <taxon>Archaea</taxon>
        <taxon>Methanobacteriati</taxon>
        <taxon>Methanobacteriota</taxon>
        <taxon>Stenosarchaea group</taxon>
        <taxon>Methanomicrobia</taxon>
        <taxon>Methanomicrobiales</taxon>
        <taxon>Methanocorpusculaceae</taxon>
        <taxon>Methanorbis</taxon>
    </lineage>
</organism>
<comment type="caution">
    <text evidence="6">The sequence shown here is derived from an EMBL/GenBank/DDBJ whole genome shotgun (WGS) entry which is preliminary data.</text>
</comment>
<accession>A0AAE4MEU4</accession>
<keyword evidence="2" id="KW-0285">Flavoprotein</keyword>
<evidence type="ECO:0000256" key="3">
    <source>
        <dbReference type="ARBA" id="ARBA00022827"/>
    </source>
</evidence>
<dbReference type="PANTHER" id="PTHR42887">
    <property type="entry name" value="OS12G0638800 PROTEIN"/>
    <property type="match status" value="1"/>
</dbReference>
<sequence>MSGQEYDCIVVGAGPAGLFCAANLSPLRVLVLEKMILPGRKLLIAGSGQCNVTHVGDARSFASHYGDHGAFVKPALMAFPSSATRKYFESRGVELIERESGKVFPASLSADDILDALLDACDEANVEILSSLPAESVSCENGVYRVKTALGVFSARAVVIATGGKSYPQTGSTGDGFVFAESFGHTTIEPHPSLSPVYAADHRLSELSGISFADVSVAIWRDGKKILTRSGDLLITRFGYSGPVILDSSRWMRDGDLLKIAFSQKKIEELDALIRAACAASGAKQVQNLLSFAGVPERLLRLLVREAGVPDGTTGGQLTVSMRSMLVRNLTEYPVTIDHVGDYRVAMATTGGVSLEEVNKKTCESKLSPGLFFIGEVLDIDGDTGGYNIQACFSTAFLASKRIRELL</sequence>
<dbReference type="RefSeq" id="WP_338095410.1">
    <property type="nucleotide sequence ID" value="NZ_JAWDKB010000001.1"/>
</dbReference>
<dbReference type="SUPFAM" id="SSF51905">
    <property type="entry name" value="FAD/NAD(P)-binding domain"/>
    <property type="match status" value="1"/>
</dbReference>